<sequence length="102" mass="11324">MWEYIQSAMEDRMMRALTIFIACTSAIAIVAAAAYCGHAFGFSHGVESAWNGVQATCEDPEAQTKINGRTYMCVTKEQWNEVAERIFRQGVALGVKRAREAT</sequence>
<protein>
    <submittedName>
        <fullName evidence="1">Uncharacterized protein</fullName>
    </submittedName>
</protein>
<name>A0ABN9JEH6_9RALS</name>
<dbReference type="EMBL" id="CATZAR010000021">
    <property type="protein sequence ID" value="CAJ0806391.1"/>
    <property type="molecule type" value="Genomic_DNA"/>
</dbReference>
<reference evidence="1 2" key="1">
    <citation type="submission" date="2023-07" db="EMBL/GenBank/DDBJ databases">
        <authorList>
            <person name="Peeters C."/>
        </authorList>
    </citation>
    <scope>NUCLEOTIDE SEQUENCE [LARGE SCALE GENOMIC DNA]</scope>
    <source>
        <strain evidence="1 2">LMG 18095</strain>
    </source>
</reference>
<gene>
    <name evidence="1" type="ORF">LMG18095_04435</name>
</gene>
<evidence type="ECO:0000313" key="2">
    <source>
        <dbReference type="Proteomes" id="UP001189773"/>
    </source>
</evidence>
<dbReference type="Proteomes" id="UP001189773">
    <property type="component" value="Unassembled WGS sequence"/>
</dbReference>
<proteinExistence type="predicted"/>
<accession>A0ABN9JEH6</accession>
<evidence type="ECO:0000313" key="1">
    <source>
        <dbReference type="EMBL" id="CAJ0806391.1"/>
    </source>
</evidence>
<comment type="caution">
    <text evidence="1">The sequence shown here is derived from an EMBL/GenBank/DDBJ whole genome shotgun (WGS) entry which is preliminary data.</text>
</comment>
<organism evidence="1 2">
    <name type="scientific">Ralstonia thomasii</name>
    <dbReference type="NCBI Taxonomy" id="3058596"/>
    <lineage>
        <taxon>Bacteria</taxon>
        <taxon>Pseudomonadati</taxon>
        <taxon>Pseudomonadota</taxon>
        <taxon>Betaproteobacteria</taxon>
        <taxon>Burkholderiales</taxon>
        <taxon>Burkholderiaceae</taxon>
        <taxon>Ralstonia</taxon>
    </lineage>
</organism>
<keyword evidence="2" id="KW-1185">Reference proteome</keyword>